<reference evidence="1 2" key="1">
    <citation type="submission" date="2020-06" db="EMBL/GenBank/DDBJ databases">
        <title>Transcriptomic and genomic resources for Thalictrum thalictroides and T. hernandezii: Facilitating candidate gene discovery in an emerging model plant lineage.</title>
        <authorList>
            <person name="Arias T."/>
            <person name="Riano-Pachon D.M."/>
            <person name="Di Stilio V.S."/>
        </authorList>
    </citation>
    <scope>NUCLEOTIDE SEQUENCE [LARGE SCALE GENOMIC DNA]</scope>
    <source>
        <strain evidence="2">cv. WT478/WT964</strain>
        <tissue evidence="1">Leaves</tissue>
    </source>
</reference>
<dbReference type="OrthoDB" id="981939at2759"/>
<dbReference type="AlphaFoldDB" id="A0A7J6XBN4"/>
<proteinExistence type="predicted"/>
<organism evidence="1 2">
    <name type="scientific">Thalictrum thalictroides</name>
    <name type="common">Rue-anemone</name>
    <name type="synonym">Anemone thalictroides</name>
    <dbReference type="NCBI Taxonomy" id="46969"/>
    <lineage>
        <taxon>Eukaryota</taxon>
        <taxon>Viridiplantae</taxon>
        <taxon>Streptophyta</taxon>
        <taxon>Embryophyta</taxon>
        <taxon>Tracheophyta</taxon>
        <taxon>Spermatophyta</taxon>
        <taxon>Magnoliopsida</taxon>
        <taxon>Ranunculales</taxon>
        <taxon>Ranunculaceae</taxon>
        <taxon>Thalictroideae</taxon>
        <taxon>Thalictrum</taxon>
    </lineage>
</organism>
<comment type="caution">
    <text evidence="1">The sequence shown here is derived from an EMBL/GenBank/DDBJ whole genome shotgun (WGS) entry which is preliminary data.</text>
</comment>
<gene>
    <name evidence="1" type="ORF">FRX31_003207</name>
</gene>
<accession>A0A7J6XBN4</accession>
<name>A0A7J6XBN4_THATH</name>
<sequence length="105" mass="12461">MSTIFEVVYPELKSTYKLGNPKTKFSIWKSKIEFALFDLGIDYVLADPKPIEPTPDSPKSDLTRYQKWNRDDYKCRHVILGAMEDNHFYIFDQMHKLLKMKEVIL</sequence>
<evidence type="ECO:0000313" key="1">
    <source>
        <dbReference type="EMBL" id="KAF5207206.1"/>
    </source>
</evidence>
<keyword evidence="2" id="KW-1185">Reference proteome</keyword>
<protein>
    <submittedName>
        <fullName evidence="1">Uncharacterized protein</fullName>
    </submittedName>
</protein>
<dbReference type="Proteomes" id="UP000554482">
    <property type="component" value="Unassembled WGS sequence"/>
</dbReference>
<dbReference type="EMBL" id="JABWDY010001715">
    <property type="protein sequence ID" value="KAF5207206.1"/>
    <property type="molecule type" value="Genomic_DNA"/>
</dbReference>
<evidence type="ECO:0000313" key="2">
    <source>
        <dbReference type="Proteomes" id="UP000554482"/>
    </source>
</evidence>